<reference evidence="1" key="1">
    <citation type="submission" date="2020-05" db="EMBL/GenBank/DDBJ databases">
        <title>Large-scale comparative analyses of tick genomes elucidate their genetic diversity and vector capacities.</title>
        <authorList>
            <person name="Jia N."/>
            <person name="Wang J."/>
            <person name="Shi W."/>
            <person name="Du L."/>
            <person name="Sun Y."/>
            <person name="Zhan W."/>
            <person name="Jiang J."/>
            <person name="Wang Q."/>
            <person name="Zhang B."/>
            <person name="Ji P."/>
            <person name="Sakyi L.B."/>
            <person name="Cui X."/>
            <person name="Yuan T."/>
            <person name="Jiang B."/>
            <person name="Yang W."/>
            <person name="Lam T.T.-Y."/>
            <person name="Chang Q."/>
            <person name="Ding S."/>
            <person name="Wang X."/>
            <person name="Zhu J."/>
            <person name="Ruan X."/>
            <person name="Zhao L."/>
            <person name="Wei J."/>
            <person name="Que T."/>
            <person name="Du C."/>
            <person name="Cheng J."/>
            <person name="Dai P."/>
            <person name="Han X."/>
            <person name="Huang E."/>
            <person name="Gao Y."/>
            <person name="Liu J."/>
            <person name="Shao H."/>
            <person name="Ye R."/>
            <person name="Li L."/>
            <person name="Wei W."/>
            <person name="Wang X."/>
            <person name="Wang C."/>
            <person name="Yang T."/>
            <person name="Huo Q."/>
            <person name="Li W."/>
            <person name="Guo W."/>
            <person name="Chen H."/>
            <person name="Zhou L."/>
            <person name="Ni X."/>
            <person name="Tian J."/>
            <person name="Zhou Y."/>
            <person name="Sheng Y."/>
            <person name="Liu T."/>
            <person name="Pan Y."/>
            <person name="Xia L."/>
            <person name="Li J."/>
            <person name="Zhao F."/>
            <person name="Cao W."/>
        </authorList>
    </citation>
    <scope>NUCLEOTIDE SEQUENCE</scope>
    <source>
        <strain evidence="1">Hyas-2018</strain>
    </source>
</reference>
<keyword evidence="2" id="KW-1185">Reference proteome</keyword>
<accession>A0ACB7RZ63</accession>
<evidence type="ECO:0000313" key="2">
    <source>
        <dbReference type="Proteomes" id="UP000821845"/>
    </source>
</evidence>
<dbReference type="EMBL" id="CM023487">
    <property type="protein sequence ID" value="KAH6927104.1"/>
    <property type="molecule type" value="Genomic_DNA"/>
</dbReference>
<name>A0ACB7RZ63_HYAAI</name>
<gene>
    <name evidence="1" type="ORF">HPB50_026886</name>
</gene>
<comment type="caution">
    <text evidence="1">The sequence shown here is derived from an EMBL/GenBank/DDBJ whole genome shotgun (WGS) entry which is preliminary data.</text>
</comment>
<protein>
    <submittedName>
        <fullName evidence="1">Uncharacterized protein</fullName>
    </submittedName>
</protein>
<sequence>MSKKPSRQRHTSGSKKASRSECPPAAATDVEPDGAGHSNDRDSDKASRSSGSILAAQHVVKPPRLRRRRSSTVPVPPGPNELNDPSSVPRHRGGVRRHQRKSEPASPHSPGNREPITAPFAGSTAADATGRLPEQPGETRRNSAVPSTYSRTPSQASSVSRTVKEEPAESTAELARTVDVPSTPGGEQRSGDPGRGAPDEYLLQAPDNRDSVAVTSDVAPSASTGPASTARIPARTPASQPRRSTFTRATLRFASGRGKSGSGAGTLTEQHPRLEDLLQVSPKKEKPGGAGPWFDQVTFVGAAALLAVILALALFALYPRHKADGREVVLCGTADCIEHAGALGIDPVPGTLPCECFGCFVCSGWSNEYRHISGTVKEQVTLHWIGAIDKLSLGDYDGQLVRNRPLTMMRRCMTTTDDEENAVRMMTAFVSERSFAWPTPGEPERIIDYGRALEVVMELSAVWAVPLWFRVQLLPAVPSVRLQRDRAVLLSPSTPSLLWRFTHDTISRYQDGYSIYTSFYESLFAVRPLSESFATFLRTRSGDVQGHILRKLAAAIDGRLPQPRLMEIGSMPKFVRNLSANDWVRALRSVYGTRAPEISANDLIMAVNGRLINAIDSIFASNTAQDIFFHTIWWFVQSVGSTITSKLRLSVKNLPEGVYFQRLICFDHVDTTYNVLLAAINKEMLSAQERVAISSRLDHIRSVVVEKLRAYSKLNAEAKRTLSAVVENMSTVIWAMDDFGRPGGFEQYFGPPYNGSEGGFYAEWQWSRLQAYNRDAKMSVESHDYVAAAEVFSLVEQALTAYNPVLNVLSLSVAALRPPLYYGEGTSAMFYGGVGFVYAEGIFKAIDMLAHLFDGRSVMAPSESESTRSFWNASWCADVRDAEVAFPSLLALDVAYTTYLRFRNESSDLRLKGLREYTPAQVFFATFCHGTCWTDNIKRKFSEQCTEGAKNYGPFAEVFSCPAQAKAKKCSYV</sequence>
<proteinExistence type="predicted"/>
<organism evidence="1 2">
    <name type="scientific">Hyalomma asiaticum</name>
    <name type="common">Tick</name>
    <dbReference type="NCBI Taxonomy" id="266040"/>
    <lineage>
        <taxon>Eukaryota</taxon>
        <taxon>Metazoa</taxon>
        <taxon>Ecdysozoa</taxon>
        <taxon>Arthropoda</taxon>
        <taxon>Chelicerata</taxon>
        <taxon>Arachnida</taxon>
        <taxon>Acari</taxon>
        <taxon>Parasitiformes</taxon>
        <taxon>Ixodida</taxon>
        <taxon>Ixodoidea</taxon>
        <taxon>Ixodidae</taxon>
        <taxon>Hyalomminae</taxon>
        <taxon>Hyalomma</taxon>
    </lineage>
</organism>
<evidence type="ECO:0000313" key="1">
    <source>
        <dbReference type="EMBL" id="KAH6927104.1"/>
    </source>
</evidence>
<dbReference type="Proteomes" id="UP000821845">
    <property type="component" value="Chromosome 7"/>
</dbReference>